<organism evidence="3 4">
    <name type="scientific">Xenopus laevis</name>
    <name type="common">African clawed frog</name>
    <dbReference type="NCBI Taxonomy" id="8355"/>
    <lineage>
        <taxon>Eukaryota</taxon>
        <taxon>Metazoa</taxon>
        <taxon>Chordata</taxon>
        <taxon>Craniata</taxon>
        <taxon>Vertebrata</taxon>
        <taxon>Euteleostomi</taxon>
        <taxon>Amphibia</taxon>
        <taxon>Batrachia</taxon>
        <taxon>Anura</taxon>
        <taxon>Pipoidea</taxon>
        <taxon>Pipidae</taxon>
        <taxon>Xenopodinae</taxon>
        <taxon>Xenopus</taxon>
        <taxon>Xenopus</taxon>
    </lineage>
</organism>
<dbReference type="OrthoDB" id="20982at2759"/>
<evidence type="ECO:0000313" key="5">
    <source>
        <dbReference type="Xenbase" id="XB-GENE-6254856"/>
    </source>
</evidence>
<dbReference type="RefSeq" id="XP_018086550.1">
    <property type="nucleotide sequence ID" value="XM_018231061.2"/>
</dbReference>
<dbReference type="GO" id="GO:0006325">
    <property type="term" value="P:chromatin organization"/>
    <property type="evidence" value="ECO:0000318"/>
    <property type="project" value="GO_Central"/>
</dbReference>
<evidence type="ECO:0000313" key="4">
    <source>
        <dbReference type="RefSeq" id="XP_018086550.1"/>
    </source>
</evidence>
<reference evidence="4" key="1">
    <citation type="submission" date="2025-08" db="UniProtKB">
        <authorList>
            <consortium name="RefSeq"/>
        </authorList>
    </citation>
    <scope>IDENTIFICATION</scope>
    <source>
        <strain evidence="4">J_2021</strain>
        <tissue evidence="4">Erythrocytes</tissue>
    </source>
</reference>
<feature type="compositionally biased region" description="Basic and acidic residues" evidence="1">
    <location>
        <begin position="202"/>
        <end position="212"/>
    </location>
</feature>
<dbReference type="InterPro" id="IPR040031">
    <property type="entry name" value="Codanin-1"/>
</dbReference>
<dbReference type="Pfam" id="PF15296">
    <property type="entry name" value="Codanin-1_C"/>
    <property type="match status" value="1"/>
</dbReference>
<accession>A0A8J0TMM6</accession>
<sequence length="1308" mass="146815">MAAVLELLLQEQVTVGAVVRWVTNTTQEKPAPSSLASLSLLQKDFVPFLLNFLREQTSQILTNGPSTPAKTPTSKAISKPSSTPHQRTISEKRTSNSSGHRGSRMQLFAQTPNSSNASDTYFLSSTSFSNDSSLLSRSNLTANLSGKKSGPTSPNLGCSPLMHYNEKRSAHKPSLGSFLVLTPEGQPPRRGRKKNNSSGRQMSRDQGRRSNDEEIQGDVSWSANRRIHGGSDSATSPPGVSQLNLNNLDEFPPMNASASSKSKPSRRINPTPINDVSLMSKSRVCFTSTPIQQSTINRHQAGMDVFTNVKEGNCSPANGGSLHEEREILKKERSKLMQHTSSPVLLDPVTPTKCYSRNMSLSADTLLHADNAKVTYRKQLNILAELYSACIAENLVPNIFLEFFFVLQLLTSRGHAADGECDPHIMCNIKDAVEQPYFQSVHNCVFFAVVVLDFQFPVISYLDKSTLKLLAENERISAFSSALHERLLKVYEKSTAKVSLFLPPAIQSVSFQPETDNRSNFTSDRAFHIFKKQRDVFYELLREWEDKHRKADWDFERCLGGRIRGMMANLSAVCNHHHFARLFQKQLVQMCKGYSGGISGSSAGDNPDQDVLNMVGSDNLNRLKRLQERFVTPQSICGPCPPPCFPGYQEFFRDFILCAENYHFNQHLMDSLCQEIKELDGISIIGHEPADGESDMDEQDEKIHFASIIMTLRLLAKFLGFVNFLPYRTTETLTSELQESAIVLRNQTLPMLDVLQLLRRSMQEYRIVLTVPWVVEYLSLVDQIAPFLDYYKKVFTLLMHLYRYKLILAEEREMGFLNKLLILAVLGWLFQVPPVPEELFFDNENVEGDFAVSSVTVTQGLDSMPLVDQQLLYSCCPYLGELKKLLLSFVAGSSAKNGGFLRKITPTAAEPLIPKPTLSQKKLQAELEQAFFHNQPPSLRRTVEFVAERIGSNCVKHIKATLVAELVKRAELLLQDSVTQESSTHNKQLDTVCTKLCEDGRQAVQKGKEYCTRKAPEALRLLLPEEISASVLSSAEDIAVALAIEKACSWLNTNISALIKREVKAAFARMLKIHSQISSSMGCESVKGGCDNGCEHNAPLPSQLITEIKDILSIAVGPRDEEEVVDYMHLKNTLTHLSQTLKCRIYMCYPAEQHLAKCTVELASLLVSDRIPVSGFPSSEHSHEMQTLKRKAFSDLLTLLLSVWKKDFTATIPFYLMFSMKNITYITDIQSHKWELFEFMLRGLIEQRLMDYEEMKHHIHKLEGFMWPAGLLEKLALISERHRSKQEDGCKEPVCTPVPKAVAAMTSP</sequence>
<keyword evidence="3" id="KW-1185">Reference proteome</keyword>
<evidence type="ECO:0000313" key="3">
    <source>
        <dbReference type="Proteomes" id="UP000186698"/>
    </source>
</evidence>
<feature type="compositionally biased region" description="Polar residues" evidence="1">
    <location>
        <begin position="61"/>
        <end position="87"/>
    </location>
</feature>
<evidence type="ECO:0000256" key="1">
    <source>
        <dbReference type="SAM" id="MobiDB-lite"/>
    </source>
</evidence>
<dbReference type="KEGG" id="xla:446932"/>
<dbReference type="GO" id="GO:0005634">
    <property type="term" value="C:nucleus"/>
    <property type="evidence" value="ECO:0000318"/>
    <property type="project" value="GO_Central"/>
</dbReference>
<feature type="region of interest" description="Disordered" evidence="1">
    <location>
        <begin position="143"/>
        <end position="162"/>
    </location>
</feature>
<dbReference type="PANTHER" id="PTHR28678:SF1">
    <property type="entry name" value="CODANIN-1"/>
    <property type="match status" value="1"/>
</dbReference>
<dbReference type="PANTHER" id="PTHR28678">
    <property type="entry name" value="CODANIN-1"/>
    <property type="match status" value="1"/>
</dbReference>
<feature type="region of interest" description="Disordered" evidence="1">
    <location>
        <begin position="169"/>
        <end position="275"/>
    </location>
</feature>
<feature type="domain" description="Codanin-1 C-terminal" evidence="2">
    <location>
        <begin position="862"/>
        <end position="975"/>
    </location>
</feature>
<feature type="compositionally biased region" description="Polar residues" evidence="1">
    <location>
        <begin position="143"/>
        <end position="156"/>
    </location>
</feature>
<dbReference type="GeneID" id="446932"/>
<proteinExistence type="predicted"/>
<dbReference type="InterPro" id="IPR028171">
    <property type="entry name" value="Codanin-1_C"/>
</dbReference>
<dbReference type="AGR" id="Xenbase:XB-GENE-6254856"/>
<name>A0A8J0TMM6_XENLA</name>
<dbReference type="CTD" id="446932"/>
<evidence type="ECO:0000259" key="2">
    <source>
        <dbReference type="Pfam" id="PF15296"/>
    </source>
</evidence>
<gene>
    <name evidence="4 5" type="primary">cdan1.L</name>
</gene>
<feature type="region of interest" description="Disordered" evidence="1">
    <location>
        <begin position="61"/>
        <end position="103"/>
    </location>
</feature>
<dbReference type="Xenbase" id="XB-GENE-6254856">
    <property type="gene designation" value="cdan1.L"/>
</dbReference>
<dbReference type="Proteomes" id="UP000186698">
    <property type="component" value="Chromosome 8L"/>
</dbReference>
<feature type="compositionally biased region" description="Polar residues" evidence="1">
    <location>
        <begin position="232"/>
        <end position="247"/>
    </location>
</feature>
<protein>
    <submittedName>
        <fullName evidence="4">Codanin-1</fullName>
    </submittedName>
</protein>